<feature type="transmembrane region" description="Helical" evidence="6">
    <location>
        <begin position="409"/>
        <end position="433"/>
    </location>
</feature>
<feature type="transmembrane region" description="Helical" evidence="6">
    <location>
        <begin position="346"/>
        <end position="366"/>
    </location>
</feature>
<evidence type="ECO:0000256" key="5">
    <source>
        <dbReference type="SAM" id="MobiDB-lite"/>
    </source>
</evidence>
<protein>
    <submittedName>
        <fullName evidence="8">MFS transporter</fullName>
    </submittedName>
</protein>
<dbReference type="CDD" id="cd17316">
    <property type="entry name" value="MFS_SV2_like"/>
    <property type="match status" value="1"/>
</dbReference>
<dbReference type="Gene3D" id="1.20.1250.20">
    <property type="entry name" value="MFS general substrate transporter like domains"/>
    <property type="match status" value="1"/>
</dbReference>
<proteinExistence type="predicted"/>
<dbReference type="Pfam" id="PF00083">
    <property type="entry name" value="Sugar_tr"/>
    <property type="match status" value="1"/>
</dbReference>
<evidence type="ECO:0000259" key="7">
    <source>
        <dbReference type="PROSITE" id="PS50850"/>
    </source>
</evidence>
<evidence type="ECO:0000256" key="4">
    <source>
        <dbReference type="ARBA" id="ARBA00023136"/>
    </source>
</evidence>
<feature type="transmembrane region" description="Helical" evidence="6">
    <location>
        <begin position="99"/>
        <end position="116"/>
    </location>
</feature>
<dbReference type="InterPro" id="IPR005828">
    <property type="entry name" value="MFS_sugar_transport-like"/>
</dbReference>
<feature type="transmembrane region" description="Helical" evidence="6">
    <location>
        <begin position="316"/>
        <end position="334"/>
    </location>
</feature>
<dbReference type="EMBL" id="BSRI01000001">
    <property type="protein sequence ID" value="GLV55583.1"/>
    <property type="molecule type" value="Genomic_DNA"/>
</dbReference>
<keyword evidence="9" id="KW-1185">Reference proteome</keyword>
<feature type="transmembrane region" description="Helical" evidence="6">
    <location>
        <begin position="165"/>
        <end position="185"/>
    </location>
</feature>
<dbReference type="SUPFAM" id="SSF103473">
    <property type="entry name" value="MFS general substrate transporter"/>
    <property type="match status" value="1"/>
</dbReference>
<dbReference type="Proteomes" id="UP001344906">
    <property type="component" value="Unassembled WGS sequence"/>
</dbReference>
<reference evidence="8 9" key="1">
    <citation type="submission" date="2023-02" db="EMBL/GenBank/DDBJ databases">
        <title>Dictyobacter halimunensis sp. nov., a new member of the class Ktedonobacteria from forest soil in a geothermal area.</title>
        <authorList>
            <person name="Rachmania M.K."/>
            <person name="Ningsih F."/>
            <person name="Sakai Y."/>
            <person name="Yabe S."/>
            <person name="Yokota A."/>
            <person name="Sjamsuridzal W."/>
        </authorList>
    </citation>
    <scope>NUCLEOTIDE SEQUENCE [LARGE SCALE GENOMIC DNA]</scope>
    <source>
        <strain evidence="8 9">S3.2.2.5</strain>
    </source>
</reference>
<evidence type="ECO:0000256" key="2">
    <source>
        <dbReference type="ARBA" id="ARBA00022692"/>
    </source>
</evidence>
<feature type="transmembrane region" description="Helical" evidence="6">
    <location>
        <begin position="67"/>
        <end position="87"/>
    </location>
</feature>
<dbReference type="InterPro" id="IPR020846">
    <property type="entry name" value="MFS_dom"/>
</dbReference>
<keyword evidence="2 6" id="KW-0812">Transmembrane</keyword>
<dbReference type="InterPro" id="IPR036259">
    <property type="entry name" value="MFS_trans_sf"/>
</dbReference>
<keyword evidence="4 6" id="KW-0472">Membrane</keyword>
<keyword evidence="3 6" id="KW-1133">Transmembrane helix</keyword>
<feature type="transmembrane region" description="Helical" evidence="6">
    <location>
        <begin position="445"/>
        <end position="464"/>
    </location>
</feature>
<sequence length="499" mass="54193">MSKSLRETEAVETDIPARMDRLPWSRWHWLVIVALGITWILDGLEVTIVGSIASVLKLPQTLHLTDVQVTSAGTTYLIGAVIGALIFGRLTDKWGRKKLFMLTLGLYLIATIATAFSFNLYWFVICRFITGAGIGGEYAAINSAVDELIPARARGWTDIVINSTWWVGTAFGAALTGVLLNPAFFPVDLGWRLAFGLGAILGLGILLVRRFVPESPRWLMMHGRFDEANQVVAEIEDKVKREQNVDKLPDAEGTISIRPQGTVTFGQIARAMFVQYPKRAVLGLALMIGQAFLYNAITFSYGLIFTTFMKVPDNNVPFYMIAFAIGNIVGPLTLGRLFDSVGRRKMISMTYIVSGVLFGITGWLFAQGVLNAMTLTICWSIVFFFASSGASSAYLTVSEIFPLETRAMAIAFFYSIGTAVGGSLTPFLFGLLIQTNNPWVVFDGFLLGAVLMVAAGVVAVFFGIDAERKSLESVADPLSAAKSHSAGVAGKGTLAAQNE</sequence>
<comment type="caution">
    <text evidence="8">The sequence shown here is derived from an EMBL/GenBank/DDBJ whole genome shotgun (WGS) entry which is preliminary data.</text>
</comment>
<feature type="transmembrane region" description="Helical" evidence="6">
    <location>
        <begin position="122"/>
        <end position="145"/>
    </location>
</feature>
<accession>A0ABQ6FPS8</accession>
<evidence type="ECO:0000256" key="1">
    <source>
        <dbReference type="ARBA" id="ARBA00004651"/>
    </source>
</evidence>
<feature type="transmembrane region" description="Helical" evidence="6">
    <location>
        <begin position="372"/>
        <end position="397"/>
    </location>
</feature>
<dbReference type="PANTHER" id="PTHR23508:SF10">
    <property type="entry name" value="CARBOXYLIC ACID TRANSPORTER PROTEIN HOMOLOG"/>
    <property type="match status" value="1"/>
</dbReference>
<dbReference type="RefSeq" id="WP_338250058.1">
    <property type="nucleotide sequence ID" value="NZ_BSRI01000001.1"/>
</dbReference>
<evidence type="ECO:0000256" key="3">
    <source>
        <dbReference type="ARBA" id="ARBA00022989"/>
    </source>
</evidence>
<gene>
    <name evidence="8" type="ORF">KDH_24270</name>
</gene>
<evidence type="ECO:0000256" key="6">
    <source>
        <dbReference type="SAM" id="Phobius"/>
    </source>
</evidence>
<feature type="region of interest" description="Disordered" evidence="5">
    <location>
        <begin position="480"/>
        <end position="499"/>
    </location>
</feature>
<evidence type="ECO:0000313" key="8">
    <source>
        <dbReference type="EMBL" id="GLV55583.1"/>
    </source>
</evidence>
<evidence type="ECO:0000313" key="9">
    <source>
        <dbReference type="Proteomes" id="UP001344906"/>
    </source>
</evidence>
<dbReference type="PANTHER" id="PTHR23508">
    <property type="entry name" value="CARBOXYLIC ACID TRANSPORTER PROTEIN HOMOLOG"/>
    <property type="match status" value="1"/>
</dbReference>
<name>A0ABQ6FPS8_9CHLR</name>
<feature type="domain" description="Major facilitator superfamily (MFS) profile" evidence="7">
    <location>
        <begin position="31"/>
        <end position="467"/>
    </location>
</feature>
<feature type="transmembrane region" description="Helical" evidence="6">
    <location>
        <begin position="27"/>
        <end position="55"/>
    </location>
</feature>
<feature type="transmembrane region" description="Helical" evidence="6">
    <location>
        <begin position="280"/>
        <end position="304"/>
    </location>
</feature>
<feature type="transmembrane region" description="Helical" evidence="6">
    <location>
        <begin position="191"/>
        <end position="212"/>
    </location>
</feature>
<organism evidence="8 9">
    <name type="scientific">Dictyobacter halimunensis</name>
    <dbReference type="NCBI Taxonomy" id="3026934"/>
    <lineage>
        <taxon>Bacteria</taxon>
        <taxon>Bacillati</taxon>
        <taxon>Chloroflexota</taxon>
        <taxon>Ktedonobacteria</taxon>
        <taxon>Ktedonobacterales</taxon>
        <taxon>Dictyobacteraceae</taxon>
        <taxon>Dictyobacter</taxon>
    </lineage>
</organism>
<dbReference type="PROSITE" id="PS50850">
    <property type="entry name" value="MFS"/>
    <property type="match status" value="1"/>
</dbReference>
<comment type="subcellular location">
    <subcellularLocation>
        <location evidence="1">Cell membrane</location>
        <topology evidence="1">Multi-pass membrane protein</topology>
    </subcellularLocation>
</comment>